<dbReference type="Proteomes" id="UP001305647">
    <property type="component" value="Unassembled WGS sequence"/>
</dbReference>
<reference evidence="1" key="1">
    <citation type="journal article" date="2023" name="Mol. Phylogenet. Evol.">
        <title>Genome-scale phylogeny and comparative genomics of the fungal order Sordariales.</title>
        <authorList>
            <person name="Hensen N."/>
            <person name="Bonometti L."/>
            <person name="Westerberg I."/>
            <person name="Brannstrom I.O."/>
            <person name="Guillou S."/>
            <person name="Cros-Aarteil S."/>
            <person name="Calhoun S."/>
            <person name="Haridas S."/>
            <person name="Kuo A."/>
            <person name="Mondo S."/>
            <person name="Pangilinan J."/>
            <person name="Riley R."/>
            <person name="LaButti K."/>
            <person name="Andreopoulos B."/>
            <person name="Lipzen A."/>
            <person name="Chen C."/>
            <person name="Yan M."/>
            <person name="Daum C."/>
            <person name="Ng V."/>
            <person name="Clum A."/>
            <person name="Steindorff A."/>
            <person name="Ohm R.A."/>
            <person name="Martin F."/>
            <person name="Silar P."/>
            <person name="Natvig D.O."/>
            <person name="Lalanne C."/>
            <person name="Gautier V."/>
            <person name="Ament-Velasquez S.L."/>
            <person name="Kruys A."/>
            <person name="Hutchinson M.I."/>
            <person name="Powell A.J."/>
            <person name="Barry K."/>
            <person name="Miller A.N."/>
            <person name="Grigoriev I.V."/>
            <person name="Debuchy R."/>
            <person name="Gladieux P."/>
            <person name="Hiltunen Thoren M."/>
            <person name="Johannesson H."/>
        </authorList>
    </citation>
    <scope>NUCLEOTIDE SEQUENCE</scope>
    <source>
        <strain evidence="1">CBS 757.83</strain>
    </source>
</reference>
<organism evidence="1 2">
    <name type="scientific">Parathielavia hyrcaniae</name>
    <dbReference type="NCBI Taxonomy" id="113614"/>
    <lineage>
        <taxon>Eukaryota</taxon>
        <taxon>Fungi</taxon>
        <taxon>Dikarya</taxon>
        <taxon>Ascomycota</taxon>
        <taxon>Pezizomycotina</taxon>
        <taxon>Sordariomycetes</taxon>
        <taxon>Sordariomycetidae</taxon>
        <taxon>Sordariales</taxon>
        <taxon>Chaetomiaceae</taxon>
        <taxon>Parathielavia</taxon>
    </lineage>
</organism>
<comment type="caution">
    <text evidence="1">The sequence shown here is derived from an EMBL/GenBank/DDBJ whole genome shotgun (WGS) entry which is preliminary data.</text>
</comment>
<proteinExistence type="predicted"/>
<evidence type="ECO:0000313" key="2">
    <source>
        <dbReference type="Proteomes" id="UP001305647"/>
    </source>
</evidence>
<accession>A0AAN6T157</accession>
<protein>
    <submittedName>
        <fullName evidence="1">Uncharacterized protein</fullName>
    </submittedName>
</protein>
<gene>
    <name evidence="1" type="ORF">N658DRAFT_497481</name>
</gene>
<name>A0AAN6T157_9PEZI</name>
<dbReference type="EMBL" id="MU863642">
    <property type="protein sequence ID" value="KAK4100259.1"/>
    <property type="molecule type" value="Genomic_DNA"/>
</dbReference>
<reference evidence="1" key="2">
    <citation type="submission" date="2023-05" db="EMBL/GenBank/DDBJ databases">
        <authorList>
            <consortium name="Lawrence Berkeley National Laboratory"/>
            <person name="Steindorff A."/>
            <person name="Hensen N."/>
            <person name="Bonometti L."/>
            <person name="Westerberg I."/>
            <person name="Brannstrom I.O."/>
            <person name="Guillou S."/>
            <person name="Cros-Aarteil S."/>
            <person name="Calhoun S."/>
            <person name="Haridas S."/>
            <person name="Kuo A."/>
            <person name="Mondo S."/>
            <person name="Pangilinan J."/>
            <person name="Riley R."/>
            <person name="Labutti K."/>
            <person name="Andreopoulos B."/>
            <person name="Lipzen A."/>
            <person name="Chen C."/>
            <person name="Yanf M."/>
            <person name="Daum C."/>
            <person name="Ng V."/>
            <person name="Clum A."/>
            <person name="Ohm R."/>
            <person name="Martin F."/>
            <person name="Silar P."/>
            <person name="Natvig D."/>
            <person name="Lalanne C."/>
            <person name="Gautier V."/>
            <person name="Ament-Velasquez S.L."/>
            <person name="Kruys A."/>
            <person name="Hutchinson M.I."/>
            <person name="Powell A.J."/>
            <person name="Barry K."/>
            <person name="Miller A.N."/>
            <person name="Grigoriev I.V."/>
            <person name="Debuchy R."/>
            <person name="Gladieux P."/>
            <person name="Thoren M.H."/>
            <person name="Johannesson H."/>
        </authorList>
    </citation>
    <scope>NUCLEOTIDE SEQUENCE</scope>
    <source>
        <strain evidence="1">CBS 757.83</strain>
    </source>
</reference>
<evidence type="ECO:0000313" key="1">
    <source>
        <dbReference type="EMBL" id="KAK4100259.1"/>
    </source>
</evidence>
<sequence length="98" mass="10430">MTTAGSFVVTAGSFVVTPADYASRQLMVFQLGAIRFGAYCWTVHFQSADGGPIGLVNNVGIHPQYLGIALATPAAGRDVRLKCHPIGSVRHTRQISKT</sequence>
<dbReference type="AlphaFoldDB" id="A0AAN6T157"/>
<keyword evidence="2" id="KW-1185">Reference proteome</keyword>